<dbReference type="OrthoDB" id="20105at2759"/>
<dbReference type="HAMAP" id="MF_01547">
    <property type="entry name" value="RNA_methyltr_E"/>
    <property type="match status" value="1"/>
</dbReference>
<dbReference type="Gene3D" id="3.40.50.150">
    <property type="entry name" value="Vaccinia Virus protein VP39"/>
    <property type="match status" value="2"/>
</dbReference>
<dbReference type="InParanoid" id="A0A2N3N4T9"/>
<evidence type="ECO:0000256" key="7">
    <source>
        <dbReference type="SAM" id="MobiDB-lite"/>
    </source>
</evidence>
<comment type="similarity">
    <text evidence="1">Belongs to the class I-like SAM-binding methyltransferase superfamily. RNA methyltransferase RlmE family.</text>
</comment>
<evidence type="ECO:0000256" key="1">
    <source>
        <dbReference type="ARBA" id="ARBA00009258"/>
    </source>
</evidence>
<feature type="region of interest" description="Disordered" evidence="7">
    <location>
        <begin position="171"/>
        <end position="206"/>
    </location>
</feature>
<keyword evidence="10" id="KW-1185">Reference proteome</keyword>
<gene>
    <name evidence="9" type="ORF">jhhlp_006053</name>
</gene>
<evidence type="ECO:0000256" key="5">
    <source>
        <dbReference type="ARBA" id="ARBA00022691"/>
    </source>
</evidence>
<dbReference type="GO" id="GO:0005739">
    <property type="term" value="C:mitochondrion"/>
    <property type="evidence" value="ECO:0007669"/>
    <property type="project" value="TreeGrafter"/>
</dbReference>
<organism evidence="9 10">
    <name type="scientific">Lomentospora prolificans</name>
    <dbReference type="NCBI Taxonomy" id="41688"/>
    <lineage>
        <taxon>Eukaryota</taxon>
        <taxon>Fungi</taxon>
        <taxon>Dikarya</taxon>
        <taxon>Ascomycota</taxon>
        <taxon>Pezizomycotina</taxon>
        <taxon>Sordariomycetes</taxon>
        <taxon>Hypocreomycetidae</taxon>
        <taxon>Microascales</taxon>
        <taxon>Microascaceae</taxon>
        <taxon>Lomentospora</taxon>
    </lineage>
</organism>
<dbReference type="AlphaFoldDB" id="A0A2N3N4T9"/>
<keyword evidence="3" id="KW-0489">Methyltransferase</keyword>
<dbReference type="VEuPathDB" id="FungiDB:jhhlp_006053"/>
<dbReference type="EMBL" id="NLAX01000701">
    <property type="protein sequence ID" value="PKS07449.1"/>
    <property type="molecule type" value="Genomic_DNA"/>
</dbReference>
<dbReference type="STRING" id="41688.A0A2N3N4T9"/>
<feature type="domain" description="Ribosomal RNA methyltransferase FtsJ" evidence="8">
    <location>
        <begin position="77"/>
        <end position="378"/>
    </location>
</feature>
<dbReference type="SUPFAM" id="SSF53335">
    <property type="entry name" value="S-adenosyl-L-methionine-dependent methyltransferases"/>
    <property type="match status" value="1"/>
</dbReference>
<dbReference type="Proteomes" id="UP000233524">
    <property type="component" value="Unassembled WGS sequence"/>
</dbReference>
<dbReference type="InterPro" id="IPR002877">
    <property type="entry name" value="RNA_MeTrfase_FtsJ_dom"/>
</dbReference>
<reference evidence="9 10" key="1">
    <citation type="journal article" date="2017" name="G3 (Bethesda)">
        <title>First Draft Genome Sequence of the Pathogenic Fungus Lomentospora prolificans (Formerly Scedosporium prolificans).</title>
        <authorList>
            <person name="Luo R."/>
            <person name="Zimin A."/>
            <person name="Workman R."/>
            <person name="Fan Y."/>
            <person name="Pertea G."/>
            <person name="Grossman N."/>
            <person name="Wear M.P."/>
            <person name="Jia B."/>
            <person name="Miller H."/>
            <person name="Casadevall A."/>
            <person name="Timp W."/>
            <person name="Zhang S.X."/>
            <person name="Salzberg S.L."/>
        </authorList>
    </citation>
    <scope>NUCLEOTIDE SEQUENCE [LARGE SCALE GENOMIC DNA]</scope>
    <source>
        <strain evidence="9 10">JHH-5317</strain>
    </source>
</reference>
<dbReference type="GO" id="GO:0008650">
    <property type="term" value="F:rRNA (uridine-2'-O-)-methyltransferase activity"/>
    <property type="evidence" value="ECO:0007669"/>
    <property type="project" value="TreeGrafter"/>
</dbReference>
<evidence type="ECO:0000256" key="3">
    <source>
        <dbReference type="ARBA" id="ARBA00022603"/>
    </source>
</evidence>
<dbReference type="FunCoup" id="A0A2N3N4T9">
    <property type="interactions" value="12"/>
</dbReference>
<comment type="caution">
    <text evidence="9">The sequence shown here is derived from an EMBL/GenBank/DDBJ whole genome shotgun (WGS) entry which is preliminary data.</text>
</comment>
<dbReference type="PANTHER" id="PTHR10920">
    <property type="entry name" value="RIBOSOMAL RNA METHYLTRANSFERASE"/>
    <property type="match status" value="1"/>
</dbReference>
<evidence type="ECO:0000259" key="8">
    <source>
        <dbReference type="Pfam" id="PF01728"/>
    </source>
</evidence>
<evidence type="ECO:0000256" key="4">
    <source>
        <dbReference type="ARBA" id="ARBA00022679"/>
    </source>
</evidence>
<evidence type="ECO:0000256" key="6">
    <source>
        <dbReference type="ARBA" id="ARBA00041184"/>
    </source>
</evidence>
<name>A0A2N3N4T9_9PEZI</name>
<dbReference type="Pfam" id="PF01728">
    <property type="entry name" value="FtsJ"/>
    <property type="match status" value="1"/>
</dbReference>
<evidence type="ECO:0000313" key="9">
    <source>
        <dbReference type="EMBL" id="PKS07449.1"/>
    </source>
</evidence>
<keyword evidence="2" id="KW-0698">rRNA processing</keyword>
<proteinExistence type="inferred from homology"/>
<evidence type="ECO:0000313" key="10">
    <source>
        <dbReference type="Proteomes" id="UP000233524"/>
    </source>
</evidence>
<sequence>MRSSLVRPVAGRTSSLLTRRLVSSPALLAASHSGISSTPLMLTVQRCASSTSSASSRWKNRQGRDPYAREAKVQGLKSRAAFKLLEMDAKYRLFKKGQIVVDLGFAPGSWSQVAYDRTKPHNHVLGIDILPAQPPRGVSAIHGNFLSQPVQAIVKDSVREAFLRRRAALKRETEEKKGGEPASASTAADGGEGTVSAGESGEALDEERSYLDMERIEMRDVEDESVVINDRVVDVLPAPNPPNFAIFQSPLQSERKANETFCSCFSFSQIVLSDMSAPWLLPTDFRKIGMNNAYLRMMNTSGISFRDHAGSMDLCGAALRFASDTLRNGGHFVCKFYQGSEDKDFEKRLRRLFDKVYREKPESSRKESREAYFVALRRKKNVIDE</sequence>
<keyword evidence="5" id="KW-0949">S-adenosyl-L-methionine</keyword>
<dbReference type="InterPro" id="IPR015507">
    <property type="entry name" value="rRNA-MeTfrase_E"/>
</dbReference>
<dbReference type="InterPro" id="IPR050082">
    <property type="entry name" value="RNA_methyltr_RlmE"/>
</dbReference>
<dbReference type="PANTHER" id="PTHR10920:SF18">
    <property type="entry name" value="RRNA METHYLTRANSFERASE 2, MITOCHONDRIAL"/>
    <property type="match status" value="1"/>
</dbReference>
<evidence type="ECO:0000256" key="2">
    <source>
        <dbReference type="ARBA" id="ARBA00022552"/>
    </source>
</evidence>
<dbReference type="InterPro" id="IPR029063">
    <property type="entry name" value="SAM-dependent_MTases_sf"/>
</dbReference>
<accession>A0A2N3N4T9</accession>
<keyword evidence="4" id="KW-0808">Transferase</keyword>
<protein>
    <recommendedName>
        <fullName evidence="6">rRNA methyltransferase 2, mitochondrial</fullName>
    </recommendedName>
</protein>